<gene>
    <name evidence="2" type="ORF">CTI12_AA445080</name>
</gene>
<proteinExistence type="predicted"/>
<sequence>MGQSIGGFTFFFNDLLNWVSVYINMGQSIEHFSSGYITDSTLVWAEGQSEWQQLSLVPGLINDIPEQAWWRSRLRIGGCQLRLCSVPLRGAIGKDICYGMHNFTACSVPLMGCILTLICKAYAKYIMEEVKDKAGKNADVTFHAAAVIGDVGRIERFLGFRLNLLDLPYTLYDLKKSDDCWTDVKYHNQNERCILMKVVNLNPFFISFRGIKGVKDSDLLMWQRGTNGVFGSDTLESLLRDSVKRVLEEGIHLYNLHTKRHGSCLEKNWLWSERSSVMDYSNQPMRTCLNATCHMPRAIKMAPFELAVNQVLEQLKRIIKGAYVKPITGDNDDEEERCIFVQDECI</sequence>
<dbReference type="Pfam" id="PF14237">
    <property type="entry name" value="GYF_2"/>
    <property type="match status" value="1"/>
</dbReference>
<dbReference type="EMBL" id="PKPP01007417">
    <property type="protein sequence ID" value="PWA53444.1"/>
    <property type="molecule type" value="Genomic_DNA"/>
</dbReference>
<dbReference type="AlphaFoldDB" id="A0A2U1LWV9"/>
<keyword evidence="3" id="KW-1185">Reference proteome</keyword>
<dbReference type="GO" id="GO:0016874">
    <property type="term" value="F:ligase activity"/>
    <property type="evidence" value="ECO:0007669"/>
    <property type="project" value="UniProtKB-KW"/>
</dbReference>
<comment type="caution">
    <text evidence="2">The sequence shown here is derived from an EMBL/GenBank/DDBJ whole genome shotgun (WGS) entry which is preliminary data.</text>
</comment>
<dbReference type="InterPro" id="IPR025640">
    <property type="entry name" value="GYF_2"/>
</dbReference>
<keyword evidence="2" id="KW-0436">Ligase</keyword>
<organism evidence="2 3">
    <name type="scientific">Artemisia annua</name>
    <name type="common">Sweet wormwood</name>
    <dbReference type="NCBI Taxonomy" id="35608"/>
    <lineage>
        <taxon>Eukaryota</taxon>
        <taxon>Viridiplantae</taxon>
        <taxon>Streptophyta</taxon>
        <taxon>Embryophyta</taxon>
        <taxon>Tracheophyta</taxon>
        <taxon>Spermatophyta</taxon>
        <taxon>Magnoliopsida</taxon>
        <taxon>eudicotyledons</taxon>
        <taxon>Gunneridae</taxon>
        <taxon>Pentapetalae</taxon>
        <taxon>asterids</taxon>
        <taxon>campanulids</taxon>
        <taxon>Asterales</taxon>
        <taxon>Asteraceae</taxon>
        <taxon>Asteroideae</taxon>
        <taxon>Anthemideae</taxon>
        <taxon>Artemisiinae</taxon>
        <taxon>Artemisia</taxon>
    </lineage>
</organism>
<feature type="domain" description="GYF" evidence="1">
    <location>
        <begin position="30"/>
        <end position="60"/>
    </location>
</feature>
<name>A0A2U1LWV9_ARTAN</name>
<evidence type="ECO:0000313" key="3">
    <source>
        <dbReference type="Proteomes" id="UP000245207"/>
    </source>
</evidence>
<reference evidence="2 3" key="1">
    <citation type="journal article" date="2018" name="Mol. Plant">
        <title>The genome of Artemisia annua provides insight into the evolution of Asteraceae family and artemisinin biosynthesis.</title>
        <authorList>
            <person name="Shen Q."/>
            <person name="Zhang L."/>
            <person name="Liao Z."/>
            <person name="Wang S."/>
            <person name="Yan T."/>
            <person name="Shi P."/>
            <person name="Liu M."/>
            <person name="Fu X."/>
            <person name="Pan Q."/>
            <person name="Wang Y."/>
            <person name="Lv Z."/>
            <person name="Lu X."/>
            <person name="Zhang F."/>
            <person name="Jiang W."/>
            <person name="Ma Y."/>
            <person name="Chen M."/>
            <person name="Hao X."/>
            <person name="Li L."/>
            <person name="Tang Y."/>
            <person name="Lv G."/>
            <person name="Zhou Y."/>
            <person name="Sun X."/>
            <person name="Brodelius P.E."/>
            <person name="Rose J.K.C."/>
            <person name="Tang K."/>
        </authorList>
    </citation>
    <scope>NUCLEOTIDE SEQUENCE [LARGE SCALE GENOMIC DNA]</scope>
    <source>
        <strain evidence="3">cv. Huhao1</strain>
        <tissue evidence="2">Leaf</tissue>
    </source>
</reference>
<protein>
    <submittedName>
        <fullName evidence="2">RNAligase</fullName>
    </submittedName>
</protein>
<evidence type="ECO:0000313" key="2">
    <source>
        <dbReference type="EMBL" id="PWA53444.1"/>
    </source>
</evidence>
<dbReference type="Proteomes" id="UP000245207">
    <property type="component" value="Unassembled WGS sequence"/>
</dbReference>
<evidence type="ECO:0000259" key="1">
    <source>
        <dbReference type="Pfam" id="PF14237"/>
    </source>
</evidence>
<accession>A0A2U1LWV9</accession>